<accession>A0A1F5JVS9</accession>
<sequence>METVLFQTSLIAAFVAGMVALFAPCCITFLLPTYLGSVFKEKEKVILMTLVFGAGIFVVLLPAVLGVAFVSKLLFRYHDMIYILGGFIMLAVAATTFLGLKLPMPNLSGINASGKTDVVSIFTMGIVSGITSACCAPVLIGIMTLTLLSPSFFGALLVGGMYVLGMVVPLLLIALFLSDKMPKFTFLRKPVLDLKLFGKTYVVIMSNLVAAIVFLITGLLALGLTVTGKLSAENMDVFTKTITNALNTVNVTLGNNIFLNILFVGALVYFIYWVSKKI</sequence>
<dbReference type="PANTHER" id="PTHR31272">
    <property type="entry name" value="CYTOCHROME C-TYPE BIOGENESIS PROTEIN HI_1454-RELATED"/>
    <property type="match status" value="1"/>
</dbReference>
<dbReference type="InterPro" id="IPR051790">
    <property type="entry name" value="Cytochrome_c-biogenesis_DsbD"/>
</dbReference>
<dbReference type="PANTHER" id="PTHR31272:SF9">
    <property type="entry name" value="BLL1027 PROTEIN"/>
    <property type="match status" value="1"/>
</dbReference>
<feature type="transmembrane region" description="Helical" evidence="1">
    <location>
        <begin position="152"/>
        <end position="177"/>
    </location>
</feature>
<feature type="transmembrane region" description="Helical" evidence="1">
    <location>
        <begin position="81"/>
        <end position="100"/>
    </location>
</feature>
<protein>
    <submittedName>
        <fullName evidence="2">Uncharacterized protein</fullName>
    </submittedName>
</protein>
<keyword evidence="1" id="KW-1133">Transmembrane helix</keyword>
<evidence type="ECO:0000256" key="1">
    <source>
        <dbReference type="SAM" id="Phobius"/>
    </source>
</evidence>
<name>A0A1F5JVS9_9BACT</name>
<feature type="transmembrane region" description="Helical" evidence="1">
    <location>
        <begin position="257"/>
        <end position="275"/>
    </location>
</feature>
<feature type="transmembrane region" description="Helical" evidence="1">
    <location>
        <begin position="6"/>
        <end position="33"/>
    </location>
</feature>
<dbReference type="EMBL" id="MFDB01000022">
    <property type="protein sequence ID" value="OGE32735.1"/>
    <property type="molecule type" value="Genomic_DNA"/>
</dbReference>
<evidence type="ECO:0000313" key="3">
    <source>
        <dbReference type="Proteomes" id="UP000177258"/>
    </source>
</evidence>
<dbReference type="Proteomes" id="UP000177258">
    <property type="component" value="Unassembled WGS sequence"/>
</dbReference>
<feature type="transmembrane region" description="Helical" evidence="1">
    <location>
        <begin position="198"/>
        <end position="226"/>
    </location>
</feature>
<reference evidence="2 3" key="1">
    <citation type="journal article" date="2016" name="Nat. Commun.">
        <title>Thousands of microbial genomes shed light on interconnected biogeochemical processes in an aquifer system.</title>
        <authorList>
            <person name="Anantharaman K."/>
            <person name="Brown C.T."/>
            <person name="Hug L.A."/>
            <person name="Sharon I."/>
            <person name="Castelle C.J."/>
            <person name="Probst A.J."/>
            <person name="Thomas B.C."/>
            <person name="Singh A."/>
            <person name="Wilkins M.J."/>
            <person name="Karaoz U."/>
            <person name="Brodie E.L."/>
            <person name="Williams K.H."/>
            <person name="Hubbard S.S."/>
            <person name="Banfield J.F."/>
        </authorList>
    </citation>
    <scope>NUCLEOTIDE SEQUENCE [LARGE SCALE GENOMIC DNA]</scope>
</reference>
<feature type="transmembrane region" description="Helical" evidence="1">
    <location>
        <begin position="45"/>
        <end position="69"/>
    </location>
</feature>
<keyword evidence="1" id="KW-0472">Membrane</keyword>
<evidence type="ECO:0000313" key="2">
    <source>
        <dbReference type="EMBL" id="OGE32735.1"/>
    </source>
</evidence>
<comment type="caution">
    <text evidence="2">The sequence shown here is derived from an EMBL/GenBank/DDBJ whole genome shotgun (WGS) entry which is preliminary data.</text>
</comment>
<dbReference type="AlphaFoldDB" id="A0A1F5JVS9"/>
<gene>
    <name evidence="2" type="ORF">A3D83_04185</name>
</gene>
<feature type="transmembrane region" description="Helical" evidence="1">
    <location>
        <begin position="121"/>
        <end position="146"/>
    </location>
</feature>
<keyword evidence="1" id="KW-0812">Transmembrane</keyword>
<proteinExistence type="predicted"/>
<organism evidence="2 3">
    <name type="scientific">Candidatus Daviesbacteria bacterium RIFCSPHIGHO2_02_FULL_41_10</name>
    <dbReference type="NCBI Taxonomy" id="1797774"/>
    <lineage>
        <taxon>Bacteria</taxon>
        <taxon>Candidatus Daviesiibacteriota</taxon>
    </lineage>
</organism>